<reference evidence="9" key="1">
    <citation type="submission" date="2020-02" db="EMBL/GenBank/DDBJ databases">
        <title>WGS of Carbapenem-Resistant Entrobacteriaceae.</title>
        <authorList>
            <person name="Tokajian S."/>
            <person name="El Chaar M."/>
            <person name="El Khoury M."/>
        </authorList>
    </citation>
    <scope>NUCLEOTIDE SEQUENCE</scope>
    <source>
        <strain evidence="9">ECM_40</strain>
    </source>
</reference>
<dbReference type="EMBL" id="JAAJSL010000162">
    <property type="protein sequence ID" value="NGD77133.1"/>
    <property type="molecule type" value="Genomic_DNA"/>
</dbReference>
<dbReference type="GO" id="GO:0004351">
    <property type="term" value="F:glutamate decarboxylase activity"/>
    <property type="evidence" value="ECO:0007669"/>
    <property type="project" value="UniProtKB-EC"/>
</dbReference>
<sequence>PTDKPNLVCGPVQICWHKFARYWDVELREIPMRPGQLFMDPKRMIEACDENTIGVVPTFGVTYTGNYEFPQPLHDALDKFQADTGIDIDMHIDAASGGFLAPFVAPDIVWDFRLPRVKSISASGHKFGLAPL</sequence>
<dbReference type="EC" id="4.1.1.15" evidence="3"/>
<dbReference type="InterPro" id="IPR015424">
    <property type="entry name" value="PyrdxlP-dep_Trfase"/>
</dbReference>
<dbReference type="GO" id="GO:0006538">
    <property type="term" value="P:L-glutamate catabolic process"/>
    <property type="evidence" value="ECO:0007669"/>
    <property type="project" value="TreeGrafter"/>
</dbReference>
<dbReference type="Gene3D" id="3.40.640.10">
    <property type="entry name" value="Type I PLP-dependent aspartate aminotransferase-like (Major domain)"/>
    <property type="match status" value="1"/>
</dbReference>
<gene>
    <name evidence="9" type="ORF">G5622_27565</name>
</gene>
<feature type="modified residue" description="N6-(pyridoxal phosphate)lysine" evidence="7">
    <location>
        <position position="126"/>
    </location>
</feature>
<keyword evidence="5 8" id="KW-0456">Lyase</keyword>
<dbReference type="Pfam" id="PF00282">
    <property type="entry name" value="Pyridoxal_deC"/>
    <property type="match status" value="1"/>
</dbReference>
<dbReference type="GO" id="GO:0005829">
    <property type="term" value="C:cytosol"/>
    <property type="evidence" value="ECO:0007669"/>
    <property type="project" value="TreeGrafter"/>
</dbReference>
<dbReference type="PANTHER" id="PTHR43321">
    <property type="entry name" value="GLUTAMATE DECARBOXYLASE"/>
    <property type="match status" value="1"/>
</dbReference>
<protein>
    <recommendedName>
        <fullName evidence="3">glutamate decarboxylase</fullName>
        <ecNumber evidence="3">4.1.1.15</ecNumber>
    </recommendedName>
</protein>
<evidence type="ECO:0000256" key="8">
    <source>
        <dbReference type="RuleBase" id="RU000382"/>
    </source>
</evidence>
<evidence type="ECO:0000256" key="5">
    <source>
        <dbReference type="ARBA" id="ARBA00023239"/>
    </source>
</evidence>
<evidence type="ECO:0000256" key="6">
    <source>
        <dbReference type="ARBA" id="ARBA00048868"/>
    </source>
</evidence>
<evidence type="ECO:0000313" key="9">
    <source>
        <dbReference type="EMBL" id="NGD77133.1"/>
    </source>
</evidence>
<feature type="non-terminal residue" evidence="9">
    <location>
        <position position="132"/>
    </location>
</feature>
<dbReference type="AlphaFoldDB" id="A0A6G4KE85"/>
<dbReference type="InterPro" id="IPR015421">
    <property type="entry name" value="PyrdxlP-dep_Trfase_major"/>
</dbReference>
<evidence type="ECO:0000256" key="7">
    <source>
        <dbReference type="PIRSR" id="PIRSR602129-50"/>
    </source>
</evidence>
<dbReference type="RefSeq" id="WP_240111786.1">
    <property type="nucleotide sequence ID" value="NZ_BGRR01000230.1"/>
</dbReference>
<dbReference type="PANTHER" id="PTHR43321:SF3">
    <property type="entry name" value="GLUTAMATE DECARBOXYLASE"/>
    <property type="match status" value="1"/>
</dbReference>
<keyword evidence="4 7" id="KW-0663">Pyridoxal phosphate</keyword>
<accession>A0A6G4KE85</accession>
<comment type="caution">
    <text evidence="9">The sequence shown here is derived from an EMBL/GenBank/DDBJ whole genome shotgun (WGS) entry which is preliminary data.</text>
</comment>
<name>A0A6G4KE85_ECOLX</name>
<comment type="cofactor">
    <cofactor evidence="1 7 8">
        <name>pyridoxal 5'-phosphate</name>
        <dbReference type="ChEBI" id="CHEBI:597326"/>
    </cofactor>
</comment>
<dbReference type="InterPro" id="IPR002129">
    <property type="entry name" value="PyrdxlP-dep_de-COase"/>
</dbReference>
<organism evidence="9">
    <name type="scientific">Escherichia coli</name>
    <dbReference type="NCBI Taxonomy" id="562"/>
    <lineage>
        <taxon>Bacteria</taxon>
        <taxon>Pseudomonadati</taxon>
        <taxon>Pseudomonadota</taxon>
        <taxon>Gammaproteobacteria</taxon>
        <taxon>Enterobacterales</taxon>
        <taxon>Enterobacteriaceae</taxon>
        <taxon>Escherichia</taxon>
    </lineage>
</organism>
<comment type="catalytic activity">
    <reaction evidence="6">
        <text>L-glutamate + H(+) = 4-aminobutanoate + CO2</text>
        <dbReference type="Rhea" id="RHEA:17785"/>
        <dbReference type="ChEBI" id="CHEBI:15378"/>
        <dbReference type="ChEBI" id="CHEBI:16526"/>
        <dbReference type="ChEBI" id="CHEBI:29985"/>
        <dbReference type="ChEBI" id="CHEBI:59888"/>
        <dbReference type="EC" id="4.1.1.15"/>
    </reaction>
</comment>
<evidence type="ECO:0000256" key="2">
    <source>
        <dbReference type="ARBA" id="ARBA00009533"/>
    </source>
</evidence>
<proteinExistence type="inferred from homology"/>
<dbReference type="GO" id="GO:0030170">
    <property type="term" value="F:pyridoxal phosphate binding"/>
    <property type="evidence" value="ECO:0007669"/>
    <property type="project" value="InterPro"/>
</dbReference>
<evidence type="ECO:0000256" key="1">
    <source>
        <dbReference type="ARBA" id="ARBA00001933"/>
    </source>
</evidence>
<feature type="non-terminal residue" evidence="9">
    <location>
        <position position="1"/>
    </location>
</feature>
<evidence type="ECO:0000256" key="3">
    <source>
        <dbReference type="ARBA" id="ARBA00012421"/>
    </source>
</evidence>
<dbReference type="InterPro" id="IPR010107">
    <property type="entry name" value="Glutamate_decarboxylase"/>
</dbReference>
<dbReference type="SUPFAM" id="SSF53383">
    <property type="entry name" value="PLP-dependent transferases"/>
    <property type="match status" value="1"/>
</dbReference>
<comment type="similarity">
    <text evidence="2 8">Belongs to the group II decarboxylase family.</text>
</comment>
<evidence type="ECO:0000256" key="4">
    <source>
        <dbReference type="ARBA" id="ARBA00022898"/>
    </source>
</evidence>